<evidence type="ECO:0000256" key="1">
    <source>
        <dbReference type="ARBA" id="ARBA00022763"/>
    </source>
</evidence>
<evidence type="ECO:0000313" key="3">
    <source>
        <dbReference type="Proteomes" id="UP000469505"/>
    </source>
</evidence>
<dbReference type="Proteomes" id="UP000469505">
    <property type="component" value="Unassembled WGS sequence"/>
</dbReference>
<feature type="non-terminal residue" evidence="2">
    <location>
        <position position="117"/>
    </location>
</feature>
<organism evidence="2 3">
    <name type="scientific">Streptococcus pneumoniae</name>
    <dbReference type="NCBI Taxonomy" id="1313"/>
    <lineage>
        <taxon>Bacteria</taxon>
        <taxon>Bacillati</taxon>
        <taxon>Bacillota</taxon>
        <taxon>Bacilli</taxon>
        <taxon>Lactobacillales</taxon>
        <taxon>Streptococcaceae</taxon>
        <taxon>Streptococcus</taxon>
    </lineage>
</organism>
<reference evidence="2 3" key="1">
    <citation type="submission" date="2019-11" db="EMBL/GenBank/DDBJ databases">
        <title>Growth characteristics of pneumococcus vary with the chemical composition of the capsule and with environmental conditions.</title>
        <authorList>
            <person name="Tothpal A."/>
            <person name="Desobry K."/>
            <person name="Joshi S."/>
            <person name="Wyllie A.L."/>
            <person name="Weinberger D.M."/>
        </authorList>
    </citation>
    <scope>NUCLEOTIDE SEQUENCE [LARGE SCALE GENOMIC DNA]</scope>
    <source>
        <strain evidence="3">pnumococcus35B</strain>
    </source>
</reference>
<sequence length="117" mass="13299">SDIAFVDMKSFYASVECVKRGLHPLKTSLCVMSRADNSTGLILASSPMFKKIFGKSNVGRAYDLPFDIKTRKFSYYNARKQGLPTASDYVRYIEDWAQVTLIVPPRMDEYIAVNMEI</sequence>
<dbReference type="AlphaFoldDB" id="A0A6I3U8N3"/>
<dbReference type="SUPFAM" id="SSF56672">
    <property type="entry name" value="DNA/RNA polymerases"/>
    <property type="match status" value="1"/>
</dbReference>
<evidence type="ECO:0000313" key="2">
    <source>
        <dbReference type="EMBL" id="MTV88259.1"/>
    </source>
</evidence>
<dbReference type="GO" id="GO:0006974">
    <property type="term" value="P:DNA damage response"/>
    <property type="evidence" value="ECO:0007669"/>
    <property type="project" value="UniProtKB-KW"/>
</dbReference>
<name>A0A6I3U8N3_STREE</name>
<accession>A0A6I3U8N3</accession>
<dbReference type="InterPro" id="IPR043502">
    <property type="entry name" value="DNA/RNA_pol_sf"/>
</dbReference>
<feature type="non-terminal residue" evidence="2">
    <location>
        <position position="1"/>
    </location>
</feature>
<dbReference type="EMBL" id="WNHX01000465">
    <property type="protein sequence ID" value="MTV88259.1"/>
    <property type="molecule type" value="Genomic_DNA"/>
</dbReference>
<protein>
    <submittedName>
        <fullName evidence="2">DNA polymerase</fullName>
    </submittedName>
</protein>
<comment type="caution">
    <text evidence="2">The sequence shown here is derived from an EMBL/GenBank/DDBJ whole genome shotgun (WGS) entry which is preliminary data.</text>
</comment>
<gene>
    <name evidence="2" type="ORF">GM543_12370</name>
</gene>
<keyword evidence="1" id="KW-0227">DNA damage</keyword>
<proteinExistence type="predicted"/>